<evidence type="ECO:0000256" key="6">
    <source>
        <dbReference type="ARBA" id="ARBA00023136"/>
    </source>
</evidence>
<dbReference type="AlphaFoldDB" id="A0A317C4Z8"/>
<dbReference type="PROSITE" id="PS00211">
    <property type="entry name" value="ABC_TRANSPORTER_1"/>
    <property type="match status" value="1"/>
</dbReference>
<evidence type="ECO:0000256" key="2">
    <source>
        <dbReference type="ARBA" id="ARBA00022692"/>
    </source>
</evidence>
<dbReference type="InterPro" id="IPR039421">
    <property type="entry name" value="Type_1_exporter"/>
</dbReference>
<dbReference type="SMART" id="SM00382">
    <property type="entry name" value="AAA"/>
    <property type="match status" value="1"/>
</dbReference>
<dbReference type="NCBIfam" id="TIGR02868">
    <property type="entry name" value="CydC"/>
    <property type="match status" value="1"/>
</dbReference>
<dbReference type="InterPro" id="IPR003439">
    <property type="entry name" value="ABC_transporter-like_ATP-bd"/>
</dbReference>
<keyword evidence="11" id="KW-1185">Reference proteome</keyword>
<feature type="domain" description="ABC transmembrane type-1" evidence="9">
    <location>
        <begin position="22"/>
        <end position="308"/>
    </location>
</feature>
<dbReference type="OrthoDB" id="6336411at2"/>
<dbReference type="InterPro" id="IPR036640">
    <property type="entry name" value="ABC1_TM_sf"/>
</dbReference>
<dbReference type="PANTHER" id="PTHR43394">
    <property type="entry name" value="ATP-DEPENDENT PERMEASE MDL1, MITOCHONDRIAL"/>
    <property type="match status" value="1"/>
</dbReference>
<dbReference type="RefSeq" id="WP_109825713.1">
    <property type="nucleotide sequence ID" value="NZ_QGKL01000042.1"/>
</dbReference>
<dbReference type="GO" id="GO:0005886">
    <property type="term" value="C:plasma membrane"/>
    <property type="evidence" value="ECO:0007669"/>
    <property type="project" value="UniProtKB-SubCell"/>
</dbReference>
<comment type="caution">
    <text evidence="10">The sequence shown here is derived from an EMBL/GenBank/DDBJ whole genome shotgun (WGS) entry which is preliminary data.</text>
</comment>
<dbReference type="EMBL" id="QGKL01000042">
    <property type="protein sequence ID" value="PWQ93674.1"/>
    <property type="molecule type" value="Genomic_DNA"/>
</dbReference>
<dbReference type="Pfam" id="PF00664">
    <property type="entry name" value="ABC_membrane"/>
    <property type="match status" value="1"/>
</dbReference>
<dbReference type="Pfam" id="PF00005">
    <property type="entry name" value="ABC_tran"/>
    <property type="match status" value="1"/>
</dbReference>
<evidence type="ECO:0000256" key="1">
    <source>
        <dbReference type="ARBA" id="ARBA00004651"/>
    </source>
</evidence>
<comment type="subcellular location">
    <subcellularLocation>
        <location evidence="1">Cell membrane</location>
        <topology evidence="1">Multi-pass membrane protein</topology>
    </subcellularLocation>
</comment>
<dbReference type="Proteomes" id="UP000245506">
    <property type="component" value="Unassembled WGS sequence"/>
</dbReference>
<dbReference type="PROSITE" id="PS50893">
    <property type="entry name" value="ABC_TRANSPORTER_2"/>
    <property type="match status" value="1"/>
</dbReference>
<evidence type="ECO:0000256" key="7">
    <source>
        <dbReference type="SAM" id="Phobius"/>
    </source>
</evidence>
<feature type="transmembrane region" description="Helical" evidence="7">
    <location>
        <begin position="284"/>
        <end position="306"/>
    </location>
</feature>
<dbReference type="GO" id="GO:0034775">
    <property type="term" value="P:glutathione transmembrane transport"/>
    <property type="evidence" value="ECO:0007669"/>
    <property type="project" value="InterPro"/>
</dbReference>
<dbReference type="SUPFAM" id="SSF90123">
    <property type="entry name" value="ABC transporter transmembrane region"/>
    <property type="match status" value="1"/>
</dbReference>
<dbReference type="InterPro" id="IPR027417">
    <property type="entry name" value="P-loop_NTPase"/>
</dbReference>
<dbReference type="GO" id="GO:0015421">
    <property type="term" value="F:ABC-type oligopeptide transporter activity"/>
    <property type="evidence" value="ECO:0007669"/>
    <property type="project" value="TreeGrafter"/>
</dbReference>
<dbReference type="PANTHER" id="PTHR43394:SF1">
    <property type="entry name" value="ATP-BINDING CASSETTE SUB-FAMILY B MEMBER 10, MITOCHONDRIAL"/>
    <property type="match status" value="1"/>
</dbReference>
<sequence>MSNWQVTKRLLILMRPWYGWMLLGTLLSLITIIANISLMALSGWFIATMAMAGISGASVNYFTPAAGIRGFAIARTASRYGERLVTHEATFRLLATLRTWFYEHLEPLAPAILQNYRSGDLLSRIRADIDALENFYLRILAPLLVAAITSLIILLFLLQFSTLLALIELVFLMIAGIVVPLFVNKLAQQASTRQIETNSELRSAVIDSTQGMSELLIYGAAVKQTERVNALSDQLLDDQQHLAKLNGGSASALGLCANLTMWLMLIVAIPMVTSGNLAPANLPMLALFALASFEAILPLPLAFQTLPGTLAAARRLFEIVDTKPAVIEPVTPAVMPERFDIEIDNASLCYPISQINALESISLSIPQGTHLAIVGPSGSGKSTLINALMRFWPIESGSIQLDGVNIEQFSGEDLRLQFAVATQQSTLFNSTIKRNLLLAKRDATDDEVVQACKLSQIHEFIESLPEGYETWIGEAGHKLSGGQIRRLGIARALLKPASVLILDEPGEGLDSVTEQKMLQAISENAKGKTLILITHHLVGLENMDQIVQLEQGHIVKDQ</sequence>
<dbReference type="GO" id="GO:0005524">
    <property type="term" value="F:ATP binding"/>
    <property type="evidence" value="ECO:0007669"/>
    <property type="project" value="UniProtKB-KW"/>
</dbReference>
<dbReference type="InterPro" id="IPR017871">
    <property type="entry name" value="ABC_transporter-like_CS"/>
</dbReference>
<dbReference type="GO" id="GO:0045454">
    <property type="term" value="P:cell redox homeostasis"/>
    <property type="evidence" value="ECO:0007669"/>
    <property type="project" value="InterPro"/>
</dbReference>
<evidence type="ECO:0000313" key="10">
    <source>
        <dbReference type="EMBL" id="PWQ93674.1"/>
    </source>
</evidence>
<dbReference type="GO" id="GO:0016887">
    <property type="term" value="F:ATP hydrolysis activity"/>
    <property type="evidence" value="ECO:0007669"/>
    <property type="project" value="InterPro"/>
</dbReference>
<dbReference type="Gene3D" id="3.40.50.300">
    <property type="entry name" value="P-loop containing nucleotide triphosphate hydrolases"/>
    <property type="match status" value="1"/>
</dbReference>
<dbReference type="SUPFAM" id="SSF52540">
    <property type="entry name" value="P-loop containing nucleoside triphosphate hydrolases"/>
    <property type="match status" value="1"/>
</dbReference>
<evidence type="ECO:0000313" key="11">
    <source>
        <dbReference type="Proteomes" id="UP000245506"/>
    </source>
</evidence>
<evidence type="ECO:0000256" key="4">
    <source>
        <dbReference type="ARBA" id="ARBA00022840"/>
    </source>
</evidence>
<dbReference type="Gene3D" id="1.20.1560.10">
    <property type="entry name" value="ABC transporter type 1, transmembrane domain"/>
    <property type="match status" value="1"/>
</dbReference>
<keyword evidence="5 7" id="KW-1133">Transmembrane helix</keyword>
<keyword evidence="3" id="KW-0547">Nucleotide-binding</keyword>
<feature type="transmembrane region" description="Helical" evidence="7">
    <location>
        <begin position="252"/>
        <end position="272"/>
    </location>
</feature>
<protein>
    <submittedName>
        <fullName evidence="10">Thiol reductant ABC exporter subunit CydC</fullName>
    </submittedName>
</protein>
<accession>A0A317C4Z8</accession>
<feature type="transmembrane region" description="Helical" evidence="7">
    <location>
        <begin position="17"/>
        <end position="38"/>
    </location>
</feature>
<dbReference type="CDD" id="cd18585">
    <property type="entry name" value="ABC_6TM_CydC"/>
    <property type="match status" value="1"/>
</dbReference>
<feature type="domain" description="ABC transporter" evidence="8">
    <location>
        <begin position="341"/>
        <end position="558"/>
    </location>
</feature>
<feature type="transmembrane region" description="Helical" evidence="7">
    <location>
        <begin position="44"/>
        <end position="63"/>
    </location>
</feature>
<evidence type="ECO:0000259" key="8">
    <source>
        <dbReference type="PROSITE" id="PS50893"/>
    </source>
</evidence>
<organism evidence="10 11">
    <name type="scientific">Leucothrix arctica</name>
    <dbReference type="NCBI Taxonomy" id="1481894"/>
    <lineage>
        <taxon>Bacteria</taxon>
        <taxon>Pseudomonadati</taxon>
        <taxon>Pseudomonadota</taxon>
        <taxon>Gammaproteobacteria</taxon>
        <taxon>Thiotrichales</taxon>
        <taxon>Thiotrichaceae</taxon>
        <taxon>Leucothrix</taxon>
    </lineage>
</organism>
<reference evidence="10 11" key="1">
    <citation type="submission" date="2018-05" db="EMBL/GenBank/DDBJ databases">
        <title>Leucothrix arctica sp. nov., isolated from Arctic seawater.</title>
        <authorList>
            <person name="Choi A."/>
            <person name="Baek K."/>
        </authorList>
    </citation>
    <scope>NUCLEOTIDE SEQUENCE [LARGE SCALE GENOMIC DNA]</scope>
    <source>
        <strain evidence="10 11">IMCC9719</strain>
    </source>
</reference>
<evidence type="ECO:0000256" key="5">
    <source>
        <dbReference type="ARBA" id="ARBA00022989"/>
    </source>
</evidence>
<feature type="transmembrane region" description="Helical" evidence="7">
    <location>
        <begin position="135"/>
        <end position="157"/>
    </location>
</feature>
<dbReference type="InterPro" id="IPR011527">
    <property type="entry name" value="ABC1_TM_dom"/>
</dbReference>
<evidence type="ECO:0000256" key="3">
    <source>
        <dbReference type="ARBA" id="ARBA00022741"/>
    </source>
</evidence>
<dbReference type="InterPro" id="IPR014223">
    <property type="entry name" value="ABC_CydC/D"/>
</dbReference>
<keyword evidence="2 7" id="KW-0812">Transmembrane</keyword>
<keyword evidence="4" id="KW-0067">ATP-binding</keyword>
<gene>
    <name evidence="10" type="primary">cydC</name>
    <name evidence="10" type="ORF">DKT75_18855</name>
</gene>
<proteinExistence type="predicted"/>
<evidence type="ECO:0000259" key="9">
    <source>
        <dbReference type="PROSITE" id="PS50929"/>
    </source>
</evidence>
<keyword evidence="6 7" id="KW-0472">Membrane</keyword>
<dbReference type="PROSITE" id="PS50929">
    <property type="entry name" value="ABC_TM1F"/>
    <property type="match status" value="1"/>
</dbReference>
<feature type="transmembrane region" description="Helical" evidence="7">
    <location>
        <begin position="163"/>
        <end position="183"/>
    </location>
</feature>
<dbReference type="InterPro" id="IPR003593">
    <property type="entry name" value="AAA+_ATPase"/>
</dbReference>
<name>A0A317C4Z8_9GAMM</name>